<evidence type="ECO:0000256" key="5">
    <source>
        <dbReference type="ARBA" id="ARBA00023125"/>
    </source>
</evidence>
<dbReference type="OrthoDB" id="2195431at2759"/>
<keyword evidence="6" id="KW-0539">Nucleus</keyword>
<feature type="compositionally biased region" description="Pro residues" evidence="9">
    <location>
        <begin position="60"/>
        <end position="69"/>
    </location>
</feature>
<dbReference type="PANTHER" id="PTHR46765:SF1">
    <property type="entry name" value="P-LOOP CONTAINING NUCLEOSIDE TRIPHOSPHATE HYDROLASES SUPERFAMILY PROTEIN"/>
    <property type="match status" value="1"/>
</dbReference>
<feature type="compositionally biased region" description="Gly residues" evidence="9">
    <location>
        <begin position="102"/>
        <end position="113"/>
    </location>
</feature>
<dbReference type="InterPro" id="IPR003593">
    <property type="entry name" value="AAA+_ATPase"/>
</dbReference>
<dbReference type="CDD" id="cd00009">
    <property type="entry name" value="AAA"/>
    <property type="match status" value="1"/>
</dbReference>
<evidence type="ECO:0000313" key="12">
    <source>
        <dbReference type="Proteomes" id="UP000095149"/>
    </source>
</evidence>
<keyword evidence="3" id="KW-0547">Nucleotide-binding</keyword>
<evidence type="ECO:0000256" key="4">
    <source>
        <dbReference type="ARBA" id="ARBA00022840"/>
    </source>
</evidence>
<dbReference type="SMART" id="SM00382">
    <property type="entry name" value="AAA"/>
    <property type="match status" value="1"/>
</dbReference>
<dbReference type="PANTHER" id="PTHR46765">
    <property type="entry name" value="P-LOOP CONTAINING NUCLEOSIDE TRIPHOSPHATE HYDROLASES SUPERFAMILY PROTEIN"/>
    <property type="match status" value="1"/>
</dbReference>
<dbReference type="SUPFAM" id="SSF52540">
    <property type="entry name" value="P-loop containing nucleoside triphosphate hydrolases"/>
    <property type="match status" value="1"/>
</dbReference>
<dbReference type="CDD" id="cd18140">
    <property type="entry name" value="HLD_clamp_RFC"/>
    <property type="match status" value="1"/>
</dbReference>
<feature type="domain" description="AAA+ ATPase" evidence="10">
    <location>
        <begin position="340"/>
        <end position="477"/>
    </location>
</feature>
<keyword evidence="4" id="KW-0067">ATP-binding</keyword>
<name>A0A1E3JVX5_9TREE</name>
<dbReference type="Gene3D" id="3.40.50.300">
    <property type="entry name" value="P-loop containing nucleotide triphosphate hydrolases"/>
    <property type="match status" value="1"/>
</dbReference>
<dbReference type="GO" id="GO:0005524">
    <property type="term" value="F:ATP binding"/>
    <property type="evidence" value="ECO:0007669"/>
    <property type="project" value="UniProtKB-KW"/>
</dbReference>
<dbReference type="GO" id="GO:0003677">
    <property type="term" value="F:DNA binding"/>
    <property type="evidence" value="ECO:0007669"/>
    <property type="project" value="UniProtKB-KW"/>
</dbReference>
<dbReference type="InterPro" id="IPR003959">
    <property type="entry name" value="ATPase_AAA_core"/>
</dbReference>
<dbReference type="InterPro" id="IPR027417">
    <property type="entry name" value="P-loop_NTPase"/>
</dbReference>
<gene>
    <name evidence="11" type="ORF">I350_05621</name>
</gene>
<dbReference type="EMBL" id="MEKH01000008">
    <property type="protein sequence ID" value="ODO05009.1"/>
    <property type="molecule type" value="Genomic_DNA"/>
</dbReference>
<protein>
    <recommendedName>
        <fullName evidence="10">AAA+ ATPase domain-containing protein</fullName>
    </recommendedName>
</protein>
<keyword evidence="7" id="KW-0131">Cell cycle</keyword>
<dbReference type="GO" id="GO:0005634">
    <property type="term" value="C:nucleus"/>
    <property type="evidence" value="ECO:0007669"/>
    <property type="project" value="UniProtKB-SubCell"/>
</dbReference>
<dbReference type="InterPro" id="IPR053016">
    <property type="entry name" value="CTF18-RFC_complex"/>
</dbReference>
<dbReference type="Pfam" id="PF25361">
    <property type="entry name" value="AAA_lid_RFC1"/>
    <property type="match status" value="1"/>
</dbReference>
<evidence type="ECO:0000259" key="10">
    <source>
        <dbReference type="SMART" id="SM00382"/>
    </source>
</evidence>
<dbReference type="GO" id="GO:0016887">
    <property type="term" value="F:ATP hydrolysis activity"/>
    <property type="evidence" value="ECO:0007669"/>
    <property type="project" value="InterPro"/>
</dbReference>
<evidence type="ECO:0000256" key="3">
    <source>
        <dbReference type="ARBA" id="ARBA00022741"/>
    </source>
</evidence>
<evidence type="ECO:0000256" key="1">
    <source>
        <dbReference type="ARBA" id="ARBA00004123"/>
    </source>
</evidence>
<reference evidence="11 12" key="1">
    <citation type="submission" date="2016-06" db="EMBL/GenBank/DDBJ databases">
        <title>Evolution of pathogenesis and genome organization in the Tremellales.</title>
        <authorList>
            <person name="Cuomo C."/>
            <person name="Litvintseva A."/>
            <person name="Heitman J."/>
            <person name="Chen Y."/>
            <person name="Sun S."/>
            <person name="Springer D."/>
            <person name="Dromer F."/>
            <person name="Young S."/>
            <person name="Zeng Q."/>
            <person name="Chapman S."/>
            <person name="Gujja S."/>
            <person name="Saif S."/>
            <person name="Birren B."/>
        </authorList>
    </citation>
    <scope>NUCLEOTIDE SEQUENCE [LARGE SCALE GENOMIC DNA]</scope>
    <source>
        <strain evidence="11 12">CBS 6273</strain>
    </source>
</reference>
<evidence type="ECO:0000256" key="2">
    <source>
        <dbReference type="ARBA" id="ARBA00022705"/>
    </source>
</evidence>
<evidence type="ECO:0000256" key="6">
    <source>
        <dbReference type="ARBA" id="ARBA00023242"/>
    </source>
</evidence>
<dbReference type="Proteomes" id="UP000095149">
    <property type="component" value="Unassembled WGS sequence"/>
</dbReference>
<dbReference type="Pfam" id="PF00004">
    <property type="entry name" value="AAA"/>
    <property type="match status" value="1"/>
</dbReference>
<dbReference type="AlphaFoldDB" id="A0A1E3JVX5"/>
<comment type="similarity">
    <text evidence="8">Belongs to the activator 1 small subunits family. CTF18 subfamily.</text>
</comment>
<dbReference type="InterPro" id="IPR047854">
    <property type="entry name" value="RFC_lid"/>
</dbReference>
<comment type="subcellular location">
    <subcellularLocation>
        <location evidence="1">Nucleus</location>
    </subcellularLocation>
</comment>
<evidence type="ECO:0000256" key="9">
    <source>
        <dbReference type="SAM" id="MobiDB-lite"/>
    </source>
</evidence>
<sequence>MSGEEPDFEPTGIFDFDLELPAKAPEPEPANAINADTAAPLHEQDTNGASRPRPERRPTPPRMPTPPPDFFEEEENWEDQLAQAELEFDLAGLESPRRANASGGGGGGGGEETGAGEEDEFIDAGMFDDFDGPVASSSRVTLTPPPPVSHASTSRANAVPPLPAAREREPVSSLVEPSIPCPLPSLPAATAGGRTVFFKRRWRPEAASAQLLQLRGGKADAGELLTVPLHKLLQEVDELKSREKALQYDVFFILLQEKYDKEREGSRKVKTGDSMWVDKYRPKKFTDLLGEDRVHREVMSWLKEWDKCVFKKVPQAGKKRRFDDSSEHKPEYIDALGRPRERVLLLSGPPGYGKTTLASIVAQHAGYKILEINASDERSYQTVHTRIRNAIEVGTGLGSGGKPTCVVVDEVDGAGGAESGFVKALVKLIQDVPARKKTNTPAKPLRRPIILICNDLYAPALRPLRPYARIIRFKKPQAQSLVVRLKEICSKEGLQSDSRSLNSLVDITSGDVRSCLNTLQFIKSRSNAVTEEIVRATSLGLKDTSTTLQSAWSALFIPLPAKKRRAQAKGIDSDRYLPRLIPILQSCGEYDKVTQGVFEHYPHLKPLDGTLGNVGRVLDWVAFTDRLQGRIGAEQAWDLVGYVPWSLGAWFPHMAAQANSAKPAEYPKADYEAYQNRTANELVTTQFTALLPPIYRTLFSTTTTSTELIPFLMRILSPPLKPVNANIVKPGEKALLDRLVELMLPMGLRFFADKAENGQPIMRLEPPIDVFVHYEGKRAEDILASRYTVRQLVSQAMDAEIARRRGGATDGTNGLGTTSGGFAQAYGLKGTETVNKPVDKALLPVLDFFGRTVAIIEDETLGENDDPAQVRQPPNKKFKPIYKFNEGSLSAVRRSVKMSALM</sequence>
<keyword evidence="2" id="KW-0235">DNA replication</keyword>
<proteinExistence type="inferred from homology"/>
<keyword evidence="5" id="KW-0238">DNA-binding</keyword>
<evidence type="ECO:0000256" key="7">
    <source>
        <dbReference type="ARBA" id="ARBA00023306"/>
    </source>
</evidence>
<evidence type="ECO:0000313" key="11">
    <source>
        <dbReference type="EMBL" id="ODO05009.1"/>
    </source>
</evidence>
<evidence type="ECO:0000256" key="8">
    <source>
        <dbReference type="ARBA" id="ARBA00043975"/>
    </source>
</evidence>
<dbReference type="GO" id="GO:0006260">
    <property type="term" value="P:DNA replication"/>
    <property type="evidence" value="ECO:0007669"/>
    <property type="project" value="UniProtKB-KW"/>
</dbReference>
<dbReference type="Gene3D" id="1.10.8.60">
    <property type="match status" value="1"/>
</dbReference>
<accession>A0A1E3JVX5</accession>
<comment type="caution">
    <text evidence="11">The sequence shown here is derived from an EMBL/GenBank/DDBJ whole genome shotgun (WGS) entry which is preliminary data.</text>
</comment>
<organism evidence="11 12">
    <name type="scientific">Cryptococcus amylolentus CBS 6273</name>
    <dbReference type="NCBI Taxonomy" id="1296118"/>
    <lineage>
        <taxon>Eukaryota</taxon>
        <taxon>Fungi</taxon>
        <taxon>Dikarya</taxon>
        <taxon>Basidiomycota</taxon>
        <taxon>Agaricomycotina</taxon>
        <taxon>Tremellomycetes</taxon>
        <taxon>Tremellales</taxon>
        <taxon>Cryptococcaceae</taxon>
        <taxon>Cryptococcus</taxon>
    </lineage>
</organism>
<feature type="region of interest" description="Disordered" evidence="9">
    <location>
        <begin position="1"/>
        <end position="170"/>
    </location>
</feature>
<feature type="compositionally biased region" description="Acidic residues" evidence="9">
    <location>
        <begin position="114"/>
        <end position="131"/>
    </location>
</feature>